<dbReference type="InterPro" id="IPR011990">
    <property type="entry name" value="TPR-like_helical_dom_sf"/>
</dbReference>
<gene>
    <name evidence="4" type="ORF">ACFQWB_09325</name>
</gene>
<dbReference type="Proteomes" id="UP001596528">
    <property type="component" value="Unassembled WGS sequence"/>
</dbReference>
<comment type="caution">
    <text evidence="4">The sequence shown here is derived from an EMBL/GenBank/DDBJ whole genome shotgun (WGS) entry which is preliminary data.</text>
</comment>
<evidence type="ECO:0000259" key="3">
    <source>
        <dbReference type="SMART" id="SM01043"/>
    </source>
</evidence>
<dbReference type="EMBL" id="JBHTGQ010000020">
    <property type="protein sequence ID" value="MFC7750127.1"/>
    <property type="molecule type" value="Genomic_DNA"/>
</dbReference>
<dbReference type="RefSeq" id="WP_170209515.1">
    <property type="nucleotide sequence ID" value="NZ_JBHTGQ010000020.1"/>
</dbReference>
<organism evidence="4 5">
    <name type="scientific">Paenibacillus thermoaerophilus</name>
    <dbReference type="NCBI Taxonomy" id="1215385"/>
    <lineage>
        <taxon>Bacteria</taxon>
        <taxon>Bacillati</taxon>
        <taxon>Bacillota</taxon>
        <taxon>Bacilli</taxon>
        <taxon>Bacillales</taxon>
        <taxon>Paenibacillaceae</taxon>
        <taxon>Paenibacillus</taxon>
    </lineage>
</organism>
<dbReference type="Gene3D" id="1.25.40.10">
    <property type="entry name" value="Tetratricopeptide repeat domain"/>
    <property type="match status" value="1"/>
</dbReference>
<dbReference type="SMART" id="SM01043">
    <property type="entry name" value="BTAD"/>
    <property type="match status" value="1"/>
</dbReference>
<evidence type="ECO:0000256" key="1">
    <source>
        <dbReference type="ARBA" id="ARBA00023015"/>
    </source>
</evidence>
<name>A0ABW2V1T3_9BACL</name>
<keyword evidence="5" id="KW-1185">Reference proteome</keyword>
<dbReference type="Pfam" id="PF03704">
    <property type="entry name" value="BTAD"/>
    <property type="match status" value="1"/>
</dbReference>
<protein>
    <submittedName>
        <fullName evidence="4">BTAD domain-containing putative transcriptional regulator</fullName>
    </submittedName>
</protein>
<reference evidence="5" key="1">
    <citation type="journal article" date="2019" name="Int. J. Syst. Evol. Microbiol.">
        <title>The Global Catalogue of Microorganisms (GCM) 10K type strain sequencing project: providing services to taxonomists for standard genome sequencing and annotation.</title>
        <authorList>
            <consortium name="The Broad Institute Genomics Platform"/>
            <consortium name="The Broad Institute Genome Sequencing Center for Infectious Disease"/>
            <person name="Wu L."/>
            <person name="Ma J."/>
        </authorList>
    </citation>
    <scope>NUCLEOTIDE SEQUENCE [LARGE SCALE GENOMIC DNA]</scope>
    <source>
        <strain evidence="5">JCM 18657</strain>
    </source>
</reference>
<dbReference type="Gene3D" id="1.10.10.10">
    <property type="entry name" value="Winged helix-like DNA-binding domain superfamily/Winged helix DNA-binding domain"/>
    <property type="match status" value="1"/>
</dbReference>
<dbReference type="SUPFAM" id="SSF48452">
    <property type="entry name" value="TPR-like"/>
    <property type="match status" value="1"/>
</dbReference>
<evidence type="ECO:0000256" key="2">
    <source>
        <dbReference type="ARBA" id="ARBA00023163"/>
    </source>
</evidence>
<dbReference type="InterPro" id="IPR016032">
    <property type="entry name" value="Sig_transdc_resp-reg_C-effctor"/>
</dbReference>
<evidence type="ECO:0000313" key="4">
    <source>
        <dbReference type="EMBL" id="MFC7750127.1"/>
    </source>
</evidence>
<evidence type="ECO:0000313" key="5">
    <source>
        <dbReference type="Proteomes" id="UP001596528"/>
    </source>
</evidence>
<dbReference type="PANTHER" id="PTHR35807">
    <property type="entry name" value="TRANSCRIPTIONAL REGULATOR REDD-RELATED"/>
    <property type="match status" value="1"/>
</dbReference>
<sequence>MQGRADLPLAFLQSGLSEEELGRSPVLLQAAGRDLFDRGSLVDARLALARAVKGLASLYMTHGMLSAMATLAEVHWRMGDRAETDALLKFLADELERVSAEWRFGELLRVLGISGATNNRRPEDGLDLLYEAIDRFEQEGRIDEACRTMADLLIHAADRLRPEDWASLEWRMNRWKVLDDAVGLYDTLLNAQREVCSGRWEKALAWLDRAEPPVRGRTPYYVPAALDALRLRCFVRTGGAGTEATMQRMYRIRESHAADLRLQHELTRELYFAASALGRVEEAAALNRERCAIGRLLGLPDAAESAPASREADAFHSASEDRLWQVRMFGGLCFRLGSREIRELRWKRKKCRELLVYLLLQPNYSSPKEQIMEDLALGDDGNKAQQALYVIVHHLKRTLCDELRISGGVIVRNGSVELRGDAFDSVDVERYETLMRVADRLWEHERELSGELYAEAGELYGELLPEMPYASWLDRKRERLAGKQACMLRRCALYAEQQGDWEKAELCLHEWIGLDSYAEEPYLALADLLAGRGRHADAARWYAKWETISRVELGLVPPSAEGVAMTRHED</sequence>
<accession>A0ABW2V1T3</accession>
<feature type="domain" description="Bacterial transcriptional activator" evidence="3">
    <location>
        <begin position="426"/>
        <end position="564"/>
    </location>
</feature>
<keyword evidence="1" id="KW-0805">Transcription regulation</keyword>
<proteinExistence type="predicted"/>
<dbReference type="InterPro" id="IPR005158">
    <property type="entry name" value="BTAD"/>
</dbReference>
<dbReference type="InterPro" id="IPR036388">
    <property type="entry name" value="WH-like_DNA-bd_sf"/>
</dbReference>
<dbReference type="SUPFAM" id="SSF46894">
    <property type="entry name" value="C-terminal effector domain of the bipartite response regulators"/>
    <property type="match status" value="1"/>
</dbReference>
<keyword evidence="2" id="KW-0804">Transcription</keyword>
<dbReference type="InterPro" id="IPR051677">
    <property type="entry name" value="AfsR-DnrI-RedD_regulator"/>
</dbReference>